<proteinExistence type="predicted"/>
<accession>A0A4R0X5J6</accession>
<keyword evidence="2" id="KW-1185">Reference proteome</keyword>
<gene>
    <name evidence="1" type="ORF">BZM27_46480</name>
</gene>
<protein>
    <submittedName>
        <fullName evidence="1">Uncharacterized protein</fullName>
    </submittedName>
</protein>
<reference evidence="1 2" key="1">
    <citation type="submission" date="2017-02" db="EMBL/GenBank/DDBJ databases">
        <title>Paraburkholderia sophoroidis sp. nov. and Paraburkholderia steynii sp. nov. rhizobial symbionts of the fynbos legume Hypocalyptus sophoroides.</title>
        <authorList>
            <person name="Steenkamp E.T."/>
            <person name="Beukes C.W."/>
            <person name="Van Zyl E."/>
            <person name="Avontuur J."/>
            <person name="Chan W.Y."/>
            <person name="Hassen A."/>
            <person name="Palmer M."/>
            <person name="Mthombeni L."/>
            <person name="Phalane F."/>
            <person name="Sereme K."/>
            <person name="Venter S.N."/>
        </authorList>
    </citation>
    <scope>NUCLEOTIDE SEQUENCE [LARGE SCALE GENOMIC DNA]</scope>
    <source>
        <strain evidence="1 2">HC1.1ba</strain>
    </source>
</reference>
<sequence length="108" mass="11300">MACAVIARRGPSGEQSNALRVIVRAERLARDEHGVASRRMHAALGATDHRLGELSGGFAIRATARVTIGARARACVGAGVAARTCARRCARCVGAAQCLHQPLANDEQ</sequence>
<evidence type="ECO:0000313" key="2">
    <source>
        <dbReference type="Proteomes" id="UP000294200"/>
    </source>
</evidence>
<comment type="caution">
    <text evidence="1">The sequence shown here is derived from an EMBL/GenBank/DDBJ whole genome shotgun (WGS) entry which is preliminary data.</text>
</comment>
<name>A0A4R0X5J6_9BURK</name>
<organism evidence="1 2">
    <name type="scientific">Paraburkholderia steynii</name>
    <dbReference type="NCBI Taxonomy" id="1245441"/>
    <lineage>
        <taxon>Bacteria</taxon>
        <taxon>Pseudomonadati</taxon>
        <taxon>Pseudomonadota</taxon>
        <taxon>Betaproteobacteria</taxon>
        <taxon>Burkholderiales</taxon>
        <taxon>Burkholderiaceae</taxon>
        <taxon>Paraburkholderia</taxon>
    </lineage>
</organism>
<dbReference type="EMBL" id="MWML01000354">
    <property type="protein sequence ID" value="TCG03695.1"/>
    <property type="molecule type" value="Genomic_DNA"/>
</dbReference>
<dbReference type="Proteomes" id="UP000294200">
    <property type="component" value="Unassembled WGS sequence"/>
</dbReference>
<dbReference type="AlphaFoldDB" id="A0A4R0X5J6"/>
<evidence type="ECO:0000313" key="1">
    <source>
        <dbReference type="EMBL" id="TCG03695.1"/>
    </source>
</evidence>